<feature type="region of interest" description="Disordered" evidence="1">
    <location>
        <begin position="365"/>
        <end position="404"/>
    </location>
</feature>
<feature type="region of interest" description="Disordered" evidence="1">
    <location>
        <begin position="194"/>
        <end position="232"/>
    </location>
</feature>
<dbReference type="OrthoDB" id="2157641at2759"/>
<accession>A0A9N9EXN5</accession>
<evidence type="ECO:0000313" key="3">
    <source>
        <dbReference type="Proteomes" id="UP000789342"/>
    </source>
</evidence>
<evidence type="ECO:0000256" key="1">
    <source>
        <dbReference type="SAM" id="MobiDB-lite"/>
    </source>
</evidence>
<keyword evidence="3" id="KW-1185">Reference proteome</keyword>
<feature type="non-terminal residue" evidence="2">
    <location>
        <position position="404"/>
    </location>
</feature>
<protein>
    <submittedName>
        <fullName evidence="2">6411_t:CDS:1</fullName>
    </submittedName>
</protein>
<comment type="caution">
    <text evidence="2">The sequence shown here is derived from an EMBL/GenBank/DDBJ whole genome shotgun (WGS) entry which is preliminary data.</text>
</comment>
<feature type="region of interest" description="Disordered" evidence="1">
    <location>
        <begin position="1"/>
        <end position="54"/>
    </location>
</feature>
<feature type="compositionally biased region" description="Polar residues" evidence="1">
    <location>
        <begin position="215"/>
        <end position="232"/>
    </location>
</feature>
<gene>
    <name evidence="2" type="ORF">AMORRO_LOCUS11651</name>
</gene>
<proteinExistence type="predicted"/>
<feature type="compositionally biased region" description="Polar residues" evidence="1">
    <location>
        <begin position="1"/>
        <end position="28"/>
    </location>
</feature>
<dbReference type="AlphaFoldDB" id="A0A9N9EXN5"/>
<feature type="region of interest" description="Disordered" evidence="1">
    <location>
        <begin position="138"/>
        <end position="157"/>
    </location>
</feature>
<name>A0A9N9EXN5_9GLOM</name>
<reference evidence="2" key="1">
    <citation type="submission" date="2021-06" db="EMBL/GenBank/DDBJ databases">
        <authorList>
            <person name="Kallberg Y."/>
            <person name="Tangrot J."/>
            <person name="Rosling A."/>
        </authorList>
    </citation>
    <scope>NUCLEOTIDE SEQUENCE</scope>
    <source>
        <strain evidence="2">CL551</strain>
    </source>
</reference>
<evidence type="ECO:0000313" key="2">
    <source>
        <dbReference type="EMBL" id="CAG8691402.1"/>
    </source>
</evidence>
<feature type="compositionally biased region" description="Polar residues" evidence="1">
    <location>
        <begin position="387"/>
        <end position="404"/>
    </location>
</feature>
<dbReference type="Proteomes" id="UP000789342">
    <property type="component" value="Unassembled WGS sequence"/>
</dbReference>
<sequence length="404" mass="44714">MSKYSASSNISRNHNASIENSPSPTNEITEPVSDSEDPPTSPLSQYIPSPTFPVSARNSKQNFFSLFKKKDGNTINSGPANRYSAPPQQRVVLDHNSNMNTAEEATHNINHHFETLHHVPQSIIGNASREQENGSAYTIAGGKPSTISPKKNSIRKGSIVSQKEDLGFKQNTMKNTMRKTSTFFKKFGNKQNSEINFTNDGRLPIPDFHDDDSNLRNSTSNDPQHLSSNTLNSDALSDEFSLSEQLVSASSNVSPSDKNFAVDEQDVLQRTLQDYASVYANLNEGENDYGNSEFHKESVQSTSKAVTDDMGVSHNMSSQSRSVKSRQSLLINSHEGNGYNKRTGDKIFMSLPVIRSEKRSVESKMAWQELSTASLPRVKEEDDNENSRISIKSTINKNGIKSPS</sequence>
<organism evidence="2 3">
    <name type="scientific">Acaulospora morrowiae</name>
    <dbReference type="NCBI Taxonomy" id="94023"/>
    <lineage>
        <taxon>Eukaryota</taxon>
        <taxon>Fungi</taxon>
        <taxon>Fungi incertae sedis</taxon>
        <taxon>Mucoromycota</taxon>
        <taxon>Glomeromycotina</taxon>
        <taxon>Glomeromycetes</taxon>
        <taxon>Diversisporales</taxon>
        <taxon>Acaulosporaceae</taxon>
        <taxon>Acaulospora</taxon>
    </lineage>
</organism>
<dbReference type="EMBL" id="CAJVPV010015355">
    <property type="protein sequence ID" value="CAG8691402.1"/>
    <property type="molecule type" value="Genomic_DNA"/>
</dbReference>